<organism evidence="7 8">
    <name type="scientific">Tilletiopsis washingtonensis</name>
    <dbReference type="NCBI Taxonomy" id="58919"/>
    <lineage>
        <taxon>Eukaryota</taxon>
        <taxon>Fungi</taxon>
        <taxon>Dikarya</taxon>
        <taxon>Basidiomycota</taxon>
        <taxon>Ustilaginomycotina</taxon>
        <taxon>Exobasidiomycetes</taxon>
        <taxon>Entylomatales</taxon>
        <taxon>Entylomatales incertae sedis</taxon>
        <taxon>Tilletiopsis</taxon>
    </lineage>
</organism>
<dbReference type="AlphaFoldDB" id="A0A316YZF8"/>
<dbReference type="RefSeq" id="XP_025594715.1">
    <property type="nucleotide sequence ID" value="XM_025740431.1"/>
</dbReference>
<proteinExistence type="predicted"/>
<dbReference type="GO" id="GO:0005886">
    <property type="term" value="C:plasma membrane"/>
    <property type="evidence" value="ECO:0007669"/>
    <property type="project" value="TreeGrafter"/>
</dbReference>
<dbReference type="Proteomes" id="UP000245946">
    <property type="component" value="Unassembled WGS sequence"/>
</dbReference>
<keyword evidence="4 5" id="KW-0472">Membrane</keyword>
<keyword evidence="8" id="KW-1185">Reference proteome</keyword>
<feature type="transmembrane region" description="Helical" evidence="5">
    <location>
        <begin position="54"/>
        <end position="75"/>
    </location>
</feature>
<dbReference type="GeneID" id="37267977"/>
<evidence type="ECO:0000259" key="6">
    <source>
        <dbReference type="PROSITE" id="PS50850"/>
    </source>
</evidence>
<feature type="domain" description="Major facilitator superfamily (MFS) profile" evidence="6">
    <location>
        <begin position="1"/>
        <end position="311"/>
    </location>
</feature>
<dbReference type="Pfam" id="PF07690">
    <property type="entry name" value="MFS_1"/>
    <property type="match status" value="1"/>
</dbReference>
<protein>
    <submittedName>
        <fullName evidence="7">MFS general substrate transporter</fullName>
    </submittedName>
</protein>
<feature type="transmembrane region" description="Helical" evidence="5">
    <location>
        <begin position="81"/>
        <end position="102"/>
    </location>
</feature>
<accession>A0A316YZF8</accession>
<dbReference type="InterPro" id="IPR036259">
    <property type="entry name" value="MFS_trans_sf"/>
</dbReference>
<feature type="transmembrane region" description="Helical" evidence="5">
    <location>
        <begin position="114"/>
        <end position="134"/>
    </location>
</feature>
<feature type="non-terminal residue" evidence="7">
    <location>
        <position position="1"/>
    </location>
</feature>
<feature type="transmembrane region" description="Helical" evidence="5">
    <location>
        <begin position="218"/>
        <end position="237"/>
    </location>
</feature>
<dbReference type="OrthoDB" id="5376138at2759"/>
<dbReference type="SUPFAM" id="SSF103473">
    <property type="entry name" value="MFS general substrate transporter"/>
    <property type="match status" value="1"/>
</dbReference>
<evidence type="ECO:0000256" key="1">
    <source>
        <dbReference type="ARBA" id="ARBA00004141"/>
    </source>
</evidence>
<evidence type="ECO:0000256" key="4">
    <source>
        <dbReference type="ARBA" id="ARBA00023136"/>
    </source>
</evidence>
<dbReference type="InterPro" id="IPR011701">
    <property type="entry name" value="MFS"/>
</dbReference>
<keyword evidence="3 5" id="KW-1133">Transmembrane helix</keyword>
<dbReference type="STRING" id="58919.A0A316YZF8"/>
<dbReference type="GO" id="GO:0022857">
    <property type="term" value="F:transmembrane transporter activity"/>
    <property type="evidence" value="ECO:0007669"/>
    <property type="project" value="InterPro"/>
</dbReference>
<comment type="subcellular location">
    <subcellularLocation>
        <location evidence="1">Membrane</location>
        <topology evidence="1">Multi-pass membrane protein</topology>
    </subcellularLocation>
</comment>
<evidence type="ECO:0000256" key="5">
    <source>
        <dbReference type="SAM" id="Phobius"/>
    </source>
</evidence>
<dbReference type="Gene3D" id="1.20.1250.20">
    <property type="entry name" value="MFS general substrate transporter like domains"/>
    <property type="match status" value="1"/>
</dbReference>
<evidence type="ECO:0000256" key="3">
    <source>
        <dbReference type="ARBA" id="ARBA00022989"/>
    </source>
</evidence>
<gene>
    <name evidence="7" type="ORF">FA09DRAFT_303087</name>
</gene>
<dbReference type="PANTHER" id="PTHR23502">
    <property type="entry name" value="MAJOR FACILITATOR SUPERFAMILY"/>
    <property type="match status" value="1"/>
</dbReference>
<dbReference type="PANTHER" id="PTHR23502:SF36">
    <property type="entry name" value="MEMBRANE TRANSPORTER"/>
    <property type="match status" value="1"/>
</dbReference>
<sequence length="311" mass="33766">VSSMAAPAIPGIAESLSVSLQQARVVQAVYLYGFALGAVILTPLSEDYGRRRALLPSVLLLALLQLPCALAPNYATLVTARLLAGFFASVTFTSVGVINDLFAAEQQGWGVNTFALSAEAGAVIGPIAGGYLFVAHGWRWTFGVMGIVTAFLLLLYYFLVPETRSGILLAARAARKRKETGEARYYAQHEREREGHTPRALLQECVVRPVYMLLTEPIVFWFALFDGFNYAIVYLFLEAFSLVYAQYGFGTGAAGLPFLAVLCGFLIAFAAYPLQMAYEARDARKQQGDATPEARLAWSVPGGVIFPISLL</sequence>
<dbReference type="InterPro" id="IPR020846">
    <property type="entry name" value="MFS_dom"/>
</dbReference>
<dbReference type="EMBL" id="KZ819320">
    <property type="protein sequence ID" value="PWN94436.1"/>
    <property type="molecule type" value="Genomic_DNA"/>
</dbReference>
<feature type="transmembrane region" description="Helical" evidence="5">
    <location>
        <begin position="249"/>
        <end position="274"/>
    </location>
</feature>
<dbReference type="PROSITE" id="PS50850">
    <property type="entry name" value="MFS"/>
    <property type="match status" value="1"/>
</dbReference>
<reference evidence="7 8" key="1">
    <citation type="journal article" date="2018" name="Mol. Biol. Evol.">
        <title>Broad Genomic Sampling Reveals a Smut Pathogenic Ancestry of the Fungal Clade Ustilaginomycotina.</title>
        <authorList>
            <person name="Kijpornyongpan T."/>
            <person name="Mondo S.J."/>
            <person name="Barry K."/>
            <person name="Sandor L."/>
            <person name="Lee J."/>
            <person name="Lipzen A."/>
            <person name="Pangilinan J."/>
            <person name="LaButti K."/>
            <person name="Hainaut M."/>
            <person name="Henrissat B."/>
            <person name="Grigoriev I.V."/>
            <person name="Spatafora J.W."/>
            <person name="Aime M.C."/>
        </authorList>
    </citation>
    <scope>NUCLEOTIDE SEQUENCE [LARGE SCALE GENOMIC DNA]</scope>
    <source>
        <strain evidence="7 8">MCA 4186</strain>
    </source>
</reference>
<feature type="transmembrane region" description="Helical" evidence="5">
    <location>
        <begin position="25"/>
        <end position="42"/>
    </location>
</feature>
<evidence type="ECO:0000313" key="7">
    <source>
        <dbReference type="EMBL" id="PWN94436.1"/>
    </source>
</evidence>
<keyword evidence="2 5" id="KW-0812">Transmembrane</keyword>
<name>A0A316YZF8_9BASI</name>
<evidence type="ECO:0000256" key="2">
    <source>
        <dbReference type="ARBA" id="ARBA00022692"/>
    </source>
</evidence>
<evidence type="ECO:0000313" key="8">
    <source>
        <dbReference type="Proteomes" id="UP000245946"/>
    </source>
</evidence>
<feature type="transmembrane region" description="Helical" evidence="5">
    <location>
        <begin position="140"/>
        <end position="159"/>
    </location>
</feature>